<dbReference type="EMBL" id="CAKLBY020000226">
    <property type="protein sequence ID" value="CAK7937158.1"/>
    <property type="molecule type" value="Genomic_DNA"/>
</dbReference>
<comment type="caution">
    <text evidence="1">The sequence shown here is derived from an EMBL/GenBank/DDBJ whole genome shotgun (WGS) entry which is preliminary data.</text>
</comment>
<evidence type="ECO:0000313" key="1">
    <source>
        <dbReference type="EMBL" id="CAK7937158.1"/>
    </source>
</evidence>
<proteinExistence type="predicted"/>
<dbReference type="Proteomes" id="UP001162060">
    <property type="component" value="Unassembled WGS sequence"/>
</dbReference>
<protein>
    <submittedName>
        <fullName evidence="1">Uncharacterized protein</fullName>
    </submittedName>
</protein>
<dbReference type="AlphaFoldDB" id="A0AAV1UTV7"/>
<sequence length="111" mass="11603">MNLQVASTQQAANSELCSTLCFGDISASWKARASDVSTVQGTVTLQTPVARHVGQVDAADVSWPEFDDSLGGVQPAGKSVAALSVAIVAIVAVPVRDPQSNEPLDRIQRID</sequence>
<reference evidence="1" key="1">
    <citation type="submission" date="2024-01" db="EMBL/GenBank/DDBJ databases">
        <authorList>
            <person name="Webb A."/>
        </authorList>
    </citation>
    <scope>NUCLEOTIDE SEQUENCE</scope>
    <source>
        <strain evidence="1">Pm1</strain>
    </source>
</reference>
<accession>A0AAV1UTV7</accession>
<gene>
    <name evidence="1" type="ORF">PM001_LOCUS22308</name>
</gene>
<evidence type="ECO:0000313" key="2">
    <source>
        <dbReference type="Proteomes" id="UP001162060"/>
    </source>
</evidence>
<organism evidence="1 2">
    <name type="scientific">Peronospora matthiolae</name>
    <dbReference type="NCBI Taxonomy" id="2874970"/>
    <lineage>
        <taxon>Eukaryota</taxon>
        <taxon>Sar</taxon>
        <taxon>Stramenopiles</taxon>
        <taxon>Oomycota</taxon>
        <taxon>Peronosporomycetes</taxon>
        <taxon>Peronosporales</taxon>
        <taxon>Peronosporaceae</taxon>
        <taxon>Peronospora</taxon>
    </lineage>
</organism>
<name>A0AAV1UTV7_9STRA</name>